<dbReference type="InterPro" id="IPR044023">
    <property type="entry name" value="Ig_7"/>
</dbReference>
<dbReference type="EMBL" id="JRLY01000052">
    <property type="protein sequence ID" value="KGO90296.1"/>
    <property type="molecule type" value="Genomic_DNA"/>
</dbReference>
<organism evidence="2 3">
    <name type="scientific">Flavobacterium subsaxonicum WB 4.1-42 = DSM 21790</name>
    <dbReference type="NCBI Taxonomy" id="1121898"/>
    <lineage>
        <taxon>Bacteria</taxon>
        <taxon>Pseudomonadati</taxon>
        <taxon>Bacteroidota</taxon>
        <taxon>Flavobacteriia</taxon>
        <taxon>Flavobacteriales</taxon>
        <taxon>Flavobacteriaceae</taxon>
        <taxon>Flavobacterium</taxon>
    </lineage>
</organism>
<dbReference type="Pfam" id="PF19081">
    <property type="entry name" value="Ig_7"/>
    <property type="match status" value="2"/>
</dbReference>
<protein>
    <recommendedName>
        <fullName evidence="1">Ig-like domain-containing protein</fullName>
    </recommendedName>
</protein>
<feature type="non-terminal residue" evidence="2">
    <location>
        <position position="1"/>
    </location>
</feature>
<comment type="caution">
    <text evidence="2">The sequence shown here is derived from an EMBL/GenBank/DDBJ whole genome shotgun (WGS) entry which is preliminary data.</text>
</comment>
<evidence type="ECO:0000313" key="2">
    <source>
        <dbReference type="EMBL" id="KGO90296.1"/>
    </source>
</evidence>
<dbReference type="eggNOG" id="COG1361">
    <property type="taxonomic scope" value="Bacteria"/>
</dbReference>
<feature type="domain" description="Ig-like" evidence="1">
    <location>
        <begin position="13"/>
        <end position="69"/>
    </location>
</feature>
<feature type="non-terminal residue" evidence="2">
    <location>
        <position position="323"/>
    </location>
</feature>
<gene>
    <name evidence="2" type="ORF">Q766_21140</name>
</gene>
<dbReference type="AlphaFoldDB" id="A0A0A2MFD3"/>
<dbReference type="Proteomes" id="UP000030111">
    <property type="component" value="Unassembled WGS sequence"/>
</dbReference>
<evidence type="ECO:0000259" key="1">
    <source>
        <dbReference type="Pfam" id="PF19081"/>
    </source>
</evidence>
<feature type="domain" description="Ig-like" evidence="1">
    <location>
        <begin position="74"/>
        <end position="147"/>
    </location>
</feature>
<keyword evidence="3" id="KW-1185">Reference proteome</keyword>
<sequence>DATQDFCLADAPTVADLQVNEMGVTFYTTATGGTSIASTTTLVDGTTYYASLTLGTCESATRLAITVTVGNAATPTTTDATQDFCLADAPTVAYLQVNETGVIFYTAATGGTVVSSTTALVDGTTYYASLTVGTCESATRLAITVTVGNAATPTTTDATQDFCLANAPTVADLQVNETGVTFYTAETGGTAVPAITALVDGTTYYASLTVGSCESATRLAITVTVGNAATPTTTDATQDFCLADAPTVADLQVNETGVTFYTAATGGTAISPTTALVNGTTYYASLTVGTCESAIRLAITVTVGNAATPTTTDTTQDFCLADA</sequence>
<name>A0A0A2MFD3_9FLAO</name>
<accession>A0A0A2MFD3</accession>
<evidence type="ECO:0000313" key="3">
    <source>
        <dbReference type="Proteomes" id="UP000030111"/>
    </source>
</evidence>
<proteinExistence type="predicted"/>
<reference evidence="2 3" key="1">
    <citation type="submission" date="2013-09" db="EMBL/GenBank/DDBJ databases">
        <authorList>
            <person name="Zeng Z."/>
            <person name="Chen C."/>
        </authorList>
    </citation>
    <scope>NUCLEOTIDE SEQUENCE [LARGE SCALE GENOMIC DNA]</scope>
    <source>
        <strain evidence="2 3">WB 4.1-42</strain>
    </source>
</reference>